<dbReference type="OrthoDB" id="2678750at2"/>
<dbReference type="RefSeq" id="WP_090637089.1">
    <property type="nucleotide sequence ID" value="NZ_CVRB01000004.1"/>
</dbReference>
<organism evidence="1 2">
    <name type="scientific">Neobacillus massiliamazoniensis</name>
    <dbReference type="NCBI Taxonomy" id="1499688"/>
    <lineage>
        <taxon>Bacteria</taxon>
        <taxon>Bacillati</taxon>
        <taxon>Bacillota</taxon>
        <taxon>Bacilli</taxon>
        <taxon>Bacillales</taxon>
        <taxon>Bacillaceae</taxon>
        <taxon>Neobacillus</taxon>
    </lineage>
</organism>
<evidence type="ECO:0000313" key="1">
    <source>
        <dbReference type="EMBL" id="CRK83915.1"/>
    </source>
</evidence>
<dbReference type="AlphaFoldDB" id="A0A0U1P0U1"/>
<evidence type="ECO:0008006" key="3">
    <source>
        <dbReference type="Google" id="ProtNLM"/>
    </source>
</evidence>
<dbReference type="EMBL" id="CVRB01000004">
    <property type="protein sequence ID" value="CRK83915.1"/>
    <property type="molecule type" value="Genomic_DNA"/>
</dbReference>
<dbReference type="InterPro" id="IPR019615">
    <property type="entry name" value="DUF2487"/>
</dbReference>
<gene>
    <name evidence="1" type="ORF">BN000_03913</name>
</gene>
<protein>
    <recommendedName>
        <fullName evidence="3">DUF2487 family protein</fullName>
    </recommendedName>
</protein>
<proteinExistence type="predicted"/>
<evidence type="ECO:0000313" key="2">
    <source>
        <dbReference type="Proteomes" id="UP000199087"/>
    </source>
</evidence>
<dbReference type="STRING" id="1499688.BN000_03913"/>
<dbReference type="Proteomes" id="UP000199087">
    <property type="component" value="Unassembled WGS sequence"/>
</dbReference>
<reference evidence="2" key="1">
    <citation type="submission" date="2015-05" db="EMBL/GenBank/DDBJ databases">
        <authorList>
            <person name="Urmite Genomes"/>
        </authorList>
    </citation>
    <scope>NUCLEOTIDE SEQUENCE [LARGE SCALE GENOMIC DNA]</scope>
    <source>
        <strain evidence="2">LF1</strain>
    </source>
</reference>
<sequence length="159" mass="18737">MKWIPEEVETYLKEMEYVDTAVVPLISLSFREEMKQSAAKHQFITLLTTHMERQFTGRILLFPSFTYLKSGSTEKVINELKEWEENIEKSNFKHIFYLTSESDWKIHEQQLNGTILWLPAIPLESVSDSQKLSLIDSQVNQLLTLFTQKWNENSEFDSN</sequence>
<dbReference type="Pfam" id="PF10673">
    <property type="entry name" value="DUF2487"/>
    <property type="match status" value="1"/>
</dbReference>
<keyword evidence="2" id="KW-1185">Reference proteome</keyword>
<name>A0A0U1P0U1_9BACI</name>
<accession>A0A0U1P0U1</accession>